<dbReference type="PANTHER" id="PTHR46796:SF6">
    <property type="entry name" value="ARAC SUBFAMILY"/>
    <property type="match status" value="1"/>
</dbReference>
<evidence type="ECO:0000259" key="4">
    <source>
        <dbReference type="PROSITE" id="PS01124"/>
    </source>
</evidence>
<dbReference type="Gene3D" id="1.10.10.60">
    <property type="entry name" value="Homeodomain-like"/>
    <property type="match status" value="1"/>
</dbReference>
<dbReference type="InterPro" id="IPR009057">
    <property type="entry name" value="Homeodomain-like_sf"/>
</dbReference>
<dbReference type="PANTHER" id="PTHR46796">
    <property type="entry name" value="HTH-TYPE TRANSCRIPTIONAL ACTIVATOR RHAS-RELATED"/>
    <property type="match status" value="1"/>
</dbReference>
<sequence>MLPLAIPAPVDAAAWGRRIRESFFPLELEPASAAGFAAEARLSVMPRCRIARVRASAHRVTMRPQSCRPLQRRQLKILWLLAGSARLRQNGVALDVPAGHWTVYEATQPYELSMSEGAECVAALCEMDDGGAFDELHAGLAGQVLPTEGGAAVVLAAVDAVNAAGERFSPASKAGTADFISSLLLQDLQFRQRCATATRRRTPEALLAEARRFVLLNLESPELSPDQIAAALNVCRRSLYLAFEPTGETPQALVQRLRLERCRDLLGRAPASSITEIALDHGFSDPAYFARLFRRRFGITPSQCRAGR</sequence>
<protein>
    <submittedName>
        <fullName evidence="5">AraC family transcriptional regulator</fullName>
    </submittedName>
</protein>
<reference evidence="5 6" key="1">
    <citation type="submission" date="2023-11" db="EMBL/GenBank/DDBJ databases">
        <title>Paucibacter sp. nov., isolated from fresh soil in Korea.</title>
        <authorList>
            <person name="Le N.T.T."/>
        </authorList>
    </citation>
    <scope>NUCLEOTIDE SEQUENCE [LARGE SCALE GENOMIC DNA]</scope>
    <source>
        <strain evidence="5 6">R3-3</strain>
    </source>
</reference>
<evidence type="ECO:0000256" key="3">
    <source>
        <dbReference type="ARBA" id="ARBA00023163"/>
    </source>
</evidence>
<dbReference type="InterPro" id="IPR050204">
    <property type="entry name" value="AraC_XylS_family_regulators"/>
</dbReference>
<keyword evidence="1" id="KW-0805">Transcription regulation</keyword>
<dbReference type="PRINTS" id="PR00032">
    <property type="entry name" value="HTHARAC"/>
</dbReference>
<accession>A0ABU5DG00</accession>
<dbReference type="InterPro" id="IPR018060">
    <property type="entry name" value="HTH_AraC"/>
</dbReference>
<name>A0ABU5DG00_9BURK</name>
<keyword evidence="2" id="KW-0238">DNA-binding</keyword>
<evidence type="ECO:0000313" key="5">
    <source>
        <dbReference type="EMBL" id="MDY0745213.1"/>
    </source>
</evidence>
<gene>
    <name evidence="5" type="ORF">SNE35_11895</name>
</gene>
<evidence type="ECO:0000256" key="2">
    <source>
        <dbReference type="ARBA" id="ARBA00023125"/>
    </source>
</evidence>
<keyword evidence="6" id="KW-1185">Reference proteome</keyword>
<evidence type="ECO:0000313" key="6">
    <source>
        <dbReference type="Proteomes" id="UP001285263"/>
    </source>
</evidence>
<dbReference type="SUPFAM" id="SSF46689">
    <property type="entry name" value="Homeodomain-like"/>
    <property type="match status" value="1"/>
</dbReference>
<dbReference type="InterPro" id="IPR035418">
    <property type="entry name" value="AraC-bd_2"/>
</dbReference>
<keyword evidence="3" id="KW-0804">Transcription</keyword>
<organism evidence="5 6">
    <name type="scientific">Roseateles agri</name>
    <dbReference type="NCBI Taxonomy" id="3098619"/>
    <lineage>
        <taxon>Bacteria</taxon>
        <taxon>Pseudomonadati</taxon>
        <taxon>Pseudomonadota</taxon>
        <taxon>Betaproteobacteria</taxon>
        <taxon>Burkholderiales</taxon>
        <taxon>Sphaerotilaceae</taxon>
        <taxon>Roseateles</taxon>
    </lineage>
</organism>
<evidence type="ECO:0000256" key="1">
    <source>
        <dbReference type="ARBA" id="ARBA00023015"/>
    </source>
</evidence>
<dbReference type="PROSITE" id="PS01124">
    <property type="entry name" value="HTH_ARAC_FAMILY_2"/>
    <property type="match status" value="1"/>
</dbReference>
<proteinExistence type="predicted"/>
<feature type="domain" description="HTH araC/xylS-type" evidence="4">
    <location>
        <begin position="208"/>
        <end position="307"/>
    </location>
</feature>
<dbReference type="Pfam" id="PF12833">
    <property type="entry name" value="HTH_18"/>
    <property type="match status" value="1"/>
</dbReference>
<dbReference type="InterPro" id="IPR020449">
    <property type="entry name" value="Tscrpt_reg_AraC-type_HTH"/>
</dbReference>
<dbReference type="SMART" id="SM00342">
    <property type="entry name" value="HTH_ARAC"/>
    <property type="match status" value="1"/>
</dbReference>
<comment type="caution">
    <text evidence="5">The sequence shown here is derived from an EMBL/GenBank/DDBJ whole genome shotgun (WGS) entry which is preliminary data.</text>
</comment>
<dbReference type="EMBL" id="JAXCLA010000003">
    <property type="protein sequence ID" value="MDY0745213.1"/>
    <property type="molecule type" value="Genomic_DNA"/>
</dbReference>
<dbReference type="RefSeq" id="WP_320423100.1">
    <property type="nucleotide sequence ID" value="NZ_JAXCLA010000003.1"/>
</dbReference>
<dbReference type="Proteomes" id="UP001285263">
    <property type="component" value="Unassembled WGS sequence"/>
</dbReference>
<dbReference type="Pfam" id="PF14525">
    <property type="entry name" value="AraC_binding_2"/>
    <property type="match status" value="1"/>
</dbReference>